<keyword evidence="3" id="KW-1185">Reference proteome</keyword>
<evidence type="ECO:0000313" key="3">
    <source>
        <dbReference type="Proteomes" id="UP000748531"/>
    </source>
</evidence>
<gene>
    <name evidence="2" type="ORF">PHET_09293</name>
</gene>
<name>A0A8J4T982_9TREM</name>
<evidence type="ECO:0000313" key="2">
    <source>
        <dbReference type="EMBL" id="KAF5396959.1"/>
    </source>
</evidence>
<protein>
    <submittedName>
        <fullName evidence="2">Uncharacterized protein</fullName>
    </submittedName>
</protein>
<reference evidence="2" key="1">
    <citation type="submission" date="2019-05" db="EMBL/GenBank/DDBJ databases">
        <title>Annotation for the trematode Paragonimus heterotremus.</title>
        <authorList>
            <person name="Choi Y.-J."/>
        </authorList>
    </citation>
    <scope>NUCLEOTIDE SEQUENCE</scope>
    <source>
        <strain evidence="2">LC</strain>
    </source>
</reference>
<dbReference type="Proteomes" id="UP000748531">
    <property type="component" value="Unassembled WGS sequence"/>
</dbReference>
<comment type="caution">
    <text evidence="2">The sequence shown here is derived from an EMBL/GenBank/DDBJ whole genome shotgun (WGS) entry which is preliminary data.</text>
</comment>
<dbReference type="OrthoDB" id="417078at2759"/>
<proteinExistence type="predicted"/>
<evidence type="ECO:0000256" key="1">
    <source>
        <dbReference type="SAM" id="MobiDB-lite"/>
    </source>
</evidence>
<feature type="compositionally biased region" description="Polar residues" evidence="1">
    <location>
        <begin position="87"/>
        <end position="103"/>
    </location>
</feature>
<feature type="region of interest" description="Disordered" evidence="1">
    <location>
        <begin position="76"/>
        <end position="127"/>
    </location>
</feature>
<accession>A0A8J4T982</accession>
<sequence>MNWSSRCKTQAHGHASISRADHRAASGSAGFTTISCVTEIQFSSEDLKTRCTFHPHKNLLEVRVISWSGNGNVETPHTLEDGGLQAGINNGTTGSQTAFSSSAADEPTKRRWRRGVVSGVNTEEDAT</sequence>
<dbReference type="AlphaFoldDB" id="A0A8J4T982"/>
<organism evidence="2 3">
    <name type="scientific">Paragonimus heterotremus</name>
    <dbReference type="NCBI Taxonomy" id="100268"/>
    <lineage>
        <taxon>Eukaryota</taxon>
        <taxon>Metazoa</taxon>
        <taxon>Spiralia</taxon>
        <taxon>Lophotrochozoa</taxon>
        <taxon>Platyhelminthes</taxon>
        <taxon>Trematoda</taxon>
        <taxon>Digenea</taxon>
        <taxon>Plagiorchiida</taxon>
        <taxon>Troglotremata</taxon>
        <taxon>Troglotrematidae</taxon>
        <taxon>Paragonimus</taxon>
    </lineage>
</organism>
<dbReference type="EMBL" id="LUCH01007021">
    <property type="protein sequence ID" value="KAF5396959.1"/>
    <property type="molecule type" value="Genomic_DNA"/>
</dbReference>